<evidence type="ECO:0000313" key="3">
    <source>
        <dbReference type="EMBL" id="SFA91132.1"/>
    </source>
</evidence>
<dbReference type="RefSeq" id="WP_090234758.1">
    <property type="nucleotide sequence ID" value="NZ_FOJW01000003.1"/>
</dbReference>
<proteinExistence type="predicted"/>
<dbReference type="STRING" id="237679.SAMN04488072_103218"/>
<gene>
    <name evidence="3" type="ORF">SAMN04488072_103218</name>
</gene>
<protein>
    <submittedName>
        <fullName evidence="3">Putative Flp pilus-assembly TadE/G-like</fullName>
    </submittedName>
</protein>
<keyword evidence="4" id="KW-1185">Reference proteome</keyword>
<keyword evidence="1" id="KW-1133">Transmembrane helix</keyword>
<name>A0A1I0WQU4_9BACI</name>
<feature type="domain" description="Putative Flp pilus-assembly TadG-like N-terminal" evidence="2">
    <location>
        <begin position="12"/>
        <end position="56"/>
    </location>
</feature>
<sequence length="223" mass="25079">MMLKQRFQNEDGNIALFVLGMLSLIMILLIFVVNLGGALATKEQSGTTVQQASMAASSVLYEEVQRVVYEYEDETLEGALQTFFEDIDQMVDERVEELSSMGNYADWTSNEIELEAFDQVLSEELNKDVVRSKLIELLEDEDIETEVINTTKNAIVANEGVLEGAQLTIRNDRFHVRAANELESVSFDGYMEGIQENVYQESAGPKIDFLDVVWDGDQVIALD</sequence>
<dbReference type="InterPro" id="IPR028087">
    <property type="entry name" value="Tad_N"/>
</dbReference>
<reference evidence="3 4" key="1">
    <citation type="submission" date="2016-10" db="EMBL/GenBank/DDBJ databases">
        <authorList>
            <person name="de Groot N.N."/>
        </authorList>
    </citation>
    <scope>NUCLEOTIDE SEQUENCE [LARGE SCALE GENOMIC DNA]</scope>
    <source>
        <strain evidence="3 4">CGMCC 1.3702</strain>
    </source>
</reference>
<feature type="transmembrane region" description="Helical" evidence="1">
    <location>
        <begin position="12"/>
        <end position="33"/>
    </location>
</feature>
<evidence type="ECO:0000259" key="2">
    <source>
        <dbReference type="Pfam" id="PF13400"/>
    </source>
</evidence>
<dbReference type="AlphaFoldDB" id="A0A1I0WQU4"/>
<dbReference type="Proteomes" id="UP000198642">
    <property type="component" value="Unassembled WGS sequence"/>
</dbReference>
<dbReference type="OrthoDB" id="2873457at2"/>
<keyword evidence="1" id="KW-0812">Transmembrane</keyword>
<organism evidence="3 4">
    <name type="scientific">Lentibacillus halodurans</name>
    <dbReference type="NCBI Taxonomy" id="237679"/>
    <lineage>
        <taxon>Bacteria</taxon>
        <taxon>Bacillati</taxon>
        <taxon>Bacillota</taxon>
        <taxon>Bacilli</taxon>
        <taxon>Bacillales</taxon>
        <taxon>Bacillaceae</taxon>
        <taxon>Lentibacillus</taxon>
    </lineage>
</organism>
<keyword evidence="1" id="KW-0472">Membrane</keyword>
<dbReference type="Pfam" id="PF13400">
    <property type="entry name" value="Tad"/>
    <property type="match status" value="1"/>
</dbReference>
<dbReference type="EMBL" id="FOJW01000003">
    <property type="protein sequence ID" value="SFA91132.1"/>
    <property type="molecule type" value="Genomic_DNA"/>
</dbReference>
<evidence type="ECO:0000313" key="4">
    <source>
        <dbReference type="Proteomes" id="UP000198642"/>
    </source>
</evidence>
<evidence type="ECO:0000256" key="1">
    <source>
        <dbReference type="SAM" id="Phobius"/>
    </source>
</evidence>
<accession>A0A1I0WQU4</accession>